<evidence type="ECO:0000313" key="3">
    <source>
        <dbReference type="Proteomes" id="UP000315995"/>
    </source>
</evidence>
<accession>A0A5B8Y9I4</accession>
<dbReference type="RefSeq" id="WP_141197623.1">
    <property type="nucleotide sequence ID" value="NZ_CP041186.1"/>
</dbReference>
<gene>
    <name evidence="2" type="ORF">FIV42_10440</name>
</gene>
<reference evidence="2 3" key="1">
    <citation type="submission" date="2019-06" db="EMBL/GenBank/DDBJ databases">
        <title>Persicimonas caeni gen. nov., sp. nov., a predatory bacterium isolated from solar saltern.</title>
        <authorList>
            <person name="Wang S."/>
        </authorList>
    </citation>
    <scope>NUCLEOTIDE SEQUENCE [LARGE SCALE GENOMIC DNA]</scope>
    <source>
        <strain evidence="2 3">YN101</strain>
    </source>
</reference>
<feature type="region of interest" description="Disordered" evidence="1">
    <location>
        <begin position="1117"/>
        <end position="1213"/>
    </location>
</feature>
<feature type="compositionally biased region" description="Acidic residues" evidence="1">
    <location>
        <begin position="1192"/>
        <end position="1201"/>
    </location>
</feature>
<keyword evidence="3" id="KW-1185">Reference proteome</keyword>
<evidence type="ECO:0000256" key="1">
    <source>
        <dbReference type="SAM" id="MobiDB-lite"/>
    </source>
</evidence>
<name>A0A4Y6PS40_PERCE</name>
<dbReference type="EMBL" id="CP041186">
    <property type="protein sequence ID" value="QDG51138.1"/>
    <property type="molecule type" value="Genomic_DNA"/>
</dbReference>
<evidence type="ECO:0000313" key="2">
    <source>
        <dbReference type="EMBL" id="QDG51138.1"/>
    </source>
</evidence>
<organism evidence="2 3">
    <name type="scientific">Persicimonas caeni</name>
    <dbReference type="NCBI Taxonomy" id="2292766"/>
    <lineage>
        <taxon>Bacteria</taxon>
        <taxon>Deltaproteobacteria</taxon>
        <taxon>Bradymonadales</taxon>
        <taxon>Bradymonadaceae</taxon>
        <taxon>Persicimonas</taxon>
    </lineage>
</organism>
<protein>
    <submittedName>
        <fullName evidence="2">Uncharacterized protein</fullName>
    </submittedName>
</protein>
<dbReference type="Proteomes" id="UP000315995">
    <property type="component" value="Chromosome"/>
</dbReference>
<accession>A0A4Y6PS40</accession>
<sequence length="1928" mass="211978">MIDKDGLDVDVAPTDENGRPHVEVNQLAVEQAFVISTIGPYLPADFEHRADLEALVDEMITAWMDASITLAKLELLARSPAVVGQVFEIDQGCLRRQLERAGRPLSRETADEAEDLLRALAERRRLRAKYLEAQAELVENGGRLVRRVETLYRNTVGARLAAINGFYEALTSTKYYDIPASGSPRLRLEMLPIETGDWQGKQTRVSARVSLVTQNTSQVTYEGVQANGTAGSGSPRLEATHPLGLVVHEVAFSCAEGTSKSCTLKLDRLPKLGFRPRFERNPAQLRRLAAALGLPPQLGVSIAGVDITEQIHGSQLTWKAHAKVRIPRLSGEAEELTLVLFEHGELQPLEQVRSAIQRRVRKVLQTDFCSDLGRQVLSKQIGVQIGDCSAVQLTQQGLKAVVTIRWKLPDSSHTVEVSGTLRIRNNDGEIQADIIEGSIDADALRTALRDELEDHVAALVAALPAETLAEINRLVGVATAEHRAALITDALAFEASGRLTPPRVCAQGKLREADIGWGFCVTPEGKVTWSTLPDVEALLAAIRRLFDPEALLVRSIAHQSCAALEDTTLFGDSLAIISASSSDSAKEAGTPTCRFTAKVANTRTALDGTQVRGAVSWTDGRVRWKTLRLEARNLEEFLDKLVRARLDQFPAKLPFELRDVRIDRGMLAFHVYIDVSELAQAFNAGEVRIDFVNGQIEHQGSLSDLTFSLLAGQLQAALNHHLGGTSLELGDVRIELAAEPVSLSINARDEFTLSVTGDVDFDGVLRVPVELQLLPHIEIANRDHLVQTVLRRLLVGNLANLGLGFLAGADPPIKVVDITPAPDLRHIEIEFDLEFPVWKFKVDLDGLILSTAGLEFPAEIGARIPGYIPAGPFYLARPGFSYNRLTDKFSILTDIIFSPGTEHIAKIDARLTAGYEAVAFALRGTLRLLGVIPLYEVRGDVDFETGRMELVSESVGFIRKLVQSDSKLIVDGYEQTFSQTTSLGVLGLSLTQTELVGAIREGMLKAIDDVNLLVGHANLRVHAKLDSLREWLGAGKIELMYGLKGGGLELSAHAVVLELTAFGVDITIRVPTLSALTPAVLLDAIDQIFDVGSLWDAIKNFDGDIVVDLVGGASGDGEVSARVGEGNATVEASGVTRHPLVERAEGQTSESNEQDSSDYGQRPGPGPSPQPRPVDADDEPPSPFEDSAPVADEGDETDETTEGQPGEDLGFSKEGVPVVLREIPGNDGVHLCQSDSEYCRYYLPPKAAQSLGGAGSHARILADFGVWSPFPNNRICFGQTCLHFELPGAANPVYRRWARPQIDSQGRPHPVFQEPFARALVLLSSKALIVHPTHRPLGYYPNGKFEWFPSGVDKTAGDLTRSVFAAKVGTRTRRKGAAQRRWNSEDSALAVLENWVRDLELTEWHPRHQVMLEVTCASQPTGDALLFLRAKRSPETIRYAIRSAQEFRHIDTVEQKCLKKDALTDGCGRSLVRLWMQTFQYCGDETQPLQMREEILEESLSKPRRYTIGDLEGEEVFARFDHDEGRKADARFLEMATTTIDLHYEGIFNSTIRNPASLYDHLVANGSIGNAEIDLINHSVRTVLKGLPAPRFGRVAACSAKGSGSGPCKYSYAHSRPGITLSKSTPQDSQTGTHRTYRVKEGHVEYDLEVDSTTFRLFGGQRLEDAQGNINDRMDHTRLSGPTRFEAILRFMFSERQRSAHFPQLLWVGPDNSVYFTTNPRSTDKGQTPAMLHIFQPGESTPRRVELVAPFPGHILPGSATPPTSESTSTKSLQPLWTRDSVPKALRRVHGKLVRGLSTDSELPRLSLASMGAEEPTAWLRQNNQMMFVPPEGTIVTTKLALLEKNWATAAKCGLFKPELLRRYRARLDARPQKYKDTPTSRWTDAAIPLLIELVSLSRWRDSMQVHPSFLLAEHHRQNLVCIGNGDN</sequence>
<proteinExistence type="predicted"/>